<sequence>MKCPMNHLVIMAKQPIAGRVKSRLARDIGVAGATGVYRTLMTTTLRNLSRDGRWRTWAAVAPDRAVHDYSWPTDISTFPQGRGDLGTRMQEILDRMPVGPVIIIGTDIPFITSSDIASAFKQIGRKDVVFGNAGDGGYWLVGARRSPRVPDIFENVRWSSQHALADTM</sequence>
<dbReference type="InterPro" id="IPR029044">
    <property type="entry name" value="Nucleotide-diphossugar_trans"/>
</dbReference>
<dbReference type="AlphaFoldDB" id="A0A3B0S1X5"/>
<name>A0A3B0S1X5_9ZZZZ</name>
<dbReference type="PANTHER" id="PTHR36529:SF1">
    <property type="entry name" value="GLYCOSYLTRANSFERASE"/>
    <property type="match status" value="1"/>
</dbReference>
<dbReference type="Gene3D" id="3.90.550.10">
    <property type="entry name" value="Spore Coat Polysaccharide Biosynthesis Protein SpsA, Chain A"/>
    <property type="match status" value="1"/>
</dbReference>
<accession>A0A3B0S1X5</accession>
<dbReference type="EMBL" id="UOEC01000171">
    <property type="protein sequence ID" value="VAW00235.1"/>
    <property type="molecule type" value="Genomic_DNA"/>
</dbReference>
<dbReference type="InterPro" id="IPR018641">
    <property type="entry name" value="Trfase_1_rSAM/seldom-assoc"/>
</dbReference>
<proteinExistence type="predicted"/>
<evidence type="ECO:0000313" key="1">
    <source>
        <dbReference type="EMBL" id="VAW00235.1"/>
    </source>
</evidence>
<organism evidence="1">
    <name type="scientific">hydrothermal vent metagenome</name>
    <dbReference type="NCBI Taxonomy" id="652676"/>
    <lineage>
        <taxon>unclassified sequences</taxon>
        <taxon>metagenomes</taxon>
        <taxon>ecological metagenomes</taxon>
    </lineage>
</organism>
<feature type="non-terminal residue" evidence="1">
    <location>
        <position position="168"/>
    </location>
</feature>
<dbReference type="SUPFAM" id="SSF53448">
    <property type="entry name" value="Nucleotide-diphospho-sugar transferases"/>
    <property type="match status" value="1"/>
</dbReference>
<reference evidence="1" key="1">
    <citation type="submission" date="2018-06" db="EMBL/GenBank/DDBJ databases">
        <authorList>
            <person name="Zhirakovskaya E."/>
        </authorList>
    </citation>
    <scope>NUCLEOTIDE SEQUENCE</scope>
</reference>
<gene>
    <name evidence="1" type="ORF">MNBD_ALPHA08-2468</name>
</gene>
<protein>
    <recommendedName>
        <fullName evidence="2">Glycosyltransferase</fullName>
    </recommendedName>
</protein>
<dbReference type="Pfam" id="PF09837">
    <property type="entry name" value="DUF2064"/>
    <property type="match status" value="1"/>
</dbReference>
<dbReference type="PANTHER" id="PTHR36529">
    <property type="entry name" value="SLL1095 PROTEIN"/>
    <property type="match status" value="1"/>
</dbReference>
<evidence type="ECO:0008006" key="2">
    <source>
        <dbReference type="Google" id="ProtNLM"/>
    </source>
</evidence>